<dbReference type="SUPFAM" id="SSF50242">
    <property type="entry name" value="TIMP-like"/>
    <property type="match status" value="1"/>
</dbReference>
<evidence type="ECO:0000256" key="3">
    <source>
        <dbReference type="PIRSR" id="PIRSR601820-3"/>
    </source>
</evidence>
<reference evidence="4" key="1">
    <citation type="submission" date="2022-08" db="UniProtKB">
        <authorList>
            <consortium name="EnsemblMetazoa"/>
        </authorList>
    </citation>
    <scope>IDENTIFICATION</scope>
    <source>
        <strain evidence="4">05x7-T-G4-1.051#20</strain>
    </source>
</reference>
<feature type="disulfide bond" evidence="3">
    <location>
        <begin position="44"/>
        <end position="86"/>
    </location>
</feature>
<feature type="disulfide bond" evidence="3">
    <location>
        <begin position="62"/>
        <end position="79"/>
    </location>
</feature>
<organism evidence="4 5">
    <name type="scientific">Magallana gigas</name>
    <name type="common">Pacific oyster</name>
    <name type="synonym">Crassostrea gigas</name>
    <dbReference type="NCBI Taxonomy" id="29159"/>
    <lineage>
        <taxon>Eukaryota</taxon>
        <taxon>Metazoa</taxon>
        <taxon>Spiralia</taxon>
        <taxon>Lophotrochozoa</taxon>
        <taxon>Mollusca</taxon>
        <taxon>Bivalvia</taxon>
        <taxon>Autobranchia</taxon>
        <taxon>Pteriomorphia</taxon>
        <taxon>Ostreida</taxon>
        <taxon>Ostreoidea</taxon>
        <taxon>Ostreidae</taxon>
        <taxon>Magallana</taxon>
    </lineage>
</organism>
<evidence type="ECO:0000256" key="2">
    <source>
        <dbReference type="ARBA" id="ARBA00022525"/>
    </source>
</evidence>
<keyword evidence="2" id="KW-0964">Secreted</keyword>
<protein>
    <submittedName>
        <fullName evidence="4">Uncharacterized protein</fullName>
    </submittedName>
</protein>
<name>A0A8W8LMM6_MAGGI</name>
<dbReference type="AlphaFoldDB" id="A0A8W8LMM6"/>
<evidence type="ECO:0000313" key="5">
    <source>
        <dbReference type="Proteomes" id="UP000005408"/>
    </source>
</evidence>
<feature type="disulfide bond" evidence="3">
    <location>
        <begin position="49"/>
        <end position="54"/>
    </location>
</feature>
<dbReference type="Pfam" id="PF00965">
    <property type="entry name" value="TIMP"/>
    <property type="match status" value="1"/>
</dbReference>
<dbReference type="Gene3D" id="3.90.370.10">
    <property type="entry name" value="Tissue inhibitor of metalloproteinase-1. Chain B, domain 1"/>
    <property type="match status" value="1"/>
</dbReference>
<dbReference type="GO" id="GO:0005576">
    <property type="term" value="C:extracellular region"/>
    <property type="evidence" value="ECO:0007669"/>
    <property type="project" value="UniProtKB-SubCell"/>
</dbReference>
<sequence length="94" mass="10694">MSTGTIYKNKWITSTCNWNVETSLLTQYQRNALKFGYYSKQCSCDIDTCLGGQCSKPSNDKCVVGQKGDYSCFFEENSCRRGRKGCTWHTSECL</sequence>
<keyword evidence="3" id="KW-1015">Disulfide bond</keyword>
<comment type="subcellular location">
    <subcellularLocation>
        <location evidence="1">Secreted</location>
    </subcellularLocation>
</comment>
<dbReference type="InterPro" id="IPR027465">
    <property type="entry name" value="TIMP_C"/>
</dbReference>
<dbReference type="InterPro" id="IPR008993">
    <property type="entry name" value="TIMP-like_OB-fold"/>
</dbReference>
<accession>A0A8W8LMM6</accession>
<dbReference type="GO" id="GO:0008191">
    <property type="term" value="F:metalloendopeptidase inhibitor activity"/>
    <property type="evidence" value="ECO:0007669"/>
    <property type="project" value="InterPro"/>
</dbReference>
<keyword evidence="5" id="KW-1185">Reference proteome</keyword>
<evidence type="ECO:0000313" key="4">
    <source>
        <dbReference type="EnsemblMetazoa" id="G28800.1:cds"/>
    </source>
</evidence>
<proteinExistence type="predicted"/>
<dbReference type="InterPro" id="IPR001820">
    <property type="entry name" value="TIMP"/>
</dbReference>
<dbReference type="EnsemblMetazoa" id="G28800.1">
    <property type="protein sequence ID" value="G28800.1:cds"/>
    <property type="gene ID" value="G28800"/>
</dbReference>
<dbReference type="Proteomes" id="UP000005408">
    <property type="component" value="Unassembled WGS sequence"/>
</dbReference>
<evidence type="ECO:0000256" key="1">
    <source>
        <dbReference type="ARBA" id="ARBA00004613"/>
    </source>
</evidence>